<dbReference type="InterPro" id="IPR023415">
    <property type="entry name" value="LDLR_class-A_CS"/>
</dbReference>
<feature type="compositionally biased region" description="Low complexity" evidence="3">
    <location>
        <begin position="194"/>
        <end position="207"/>
    </location>
</feature>
<feature type="region of interest" description="Disordered" evidence="3">
    <location>
        <begin position="113"/>
        <end position="138"/>
    </location>
</feature>
<dbReference type="Proteomes" id="UP000749559">
    <property type="component" value="Unassembled WGS sequence"/>
</dbReference>
<feature type="compositionally biased region" description="Polar residues" evidence="3">
    <location>
        <begin position="251"/>
        <end position="264"/>
    </location>
</feature>
<dbReference type="AlphaFoldDB" id="A0A8S4PDE7"/>
<feature type="disulfide bond" evidence="2">
    <location>
        <begin position="87"/>
        <end position="102"/>
    </location>
</feature>
<gene>
    <name evidence="5" type="ORF">OFUS_LOCUS17127</name>
</gene>
<dbReference type="InterPro" id="IPR002172">
    <property type="entry name" value="LDrepeatLR_classA_rpt"/>
</dbReference>
<feature type="region of interest" description="Disordered" evidence="3">
    <location>
        <begin position="185"/>
        <end position="216"/>
    </location>
</feature>
<evidence type="ECO:0000313" key="6">
    <source>
        <dbReference type="Proteomes" id="UP000749559"/>
    </source>
</evidence>
<feature type="compositionally biased region" description="Low complexity" evidence="3">
    <location>
        <begin position="117"/>
        <end position="135"/>
    </location>
</feature>
<reference evidence="5" key="1">
    <citation type="submission" date="2022-03" db="EMBL/GenBank/DDBJ databases">
        <authorList>
            <person name="Martin C."/>
        </authorList>
    </citation>
    <scope>NUCLEOTIDE SEQUENCE</scope>
</reference>
<protein>
    <submittedName>
        <fullName evidence="5">Uncharacterized protein</fullName>
    </submittedName>
</protein>
<dbReference type="PROSITE" id="PS50068">
    <property type="entry name" value="LDLRA_2"/>
    <property type="match status" value="1"/>
</dbReference>
<feature type="compositionally biased region" description="Low complexity" evidence="3">
    <location>
        <begin position="265"/>
        <end position="283"/>
    </location>
</feature>
<keyword evidence="1 2" id="KW-1015">Disulfide bond</keyword>
<keyword evidence="4" id="KW-0812">Transmembrane</keyword>
<keyword evidence="4" id="KW-0472">Membrane</keyword>
<dbReference type="PROSITE" id="PS01209">
    <property type="entry name" value="LDLRA_1"/>
    <property type="match status" value="1"/>
</dbReference>
<evidence type="ECO:0000256" key="4">
    <source>
        <dbReference type="SAM" id="Phobius"/>
    </source>
</evidence>
<feature type="region of interest" description="Disordered" evidence="3">
    <location>
        <begin position="251"/>
        <end position="310"/>
    </location>
</feature>
<dbReference type="Gene3D" id="2.40.128.620">
    <property type="match status" value="1"/>
</dbReference>
<evidence type="ECO:0000256" key="3">
    <source>
        <dbReference type="SAM" id="MobiDB-lite"/>
    </source>
</evidence>
<keyword evidence="4" id="KW-1133">Transmembrane helix</keyword>
<comment type="caution">
    <text evidence="5">The sequence shown here is derived from an EMBL/GenBank/DDBJ whole genome shotgun (WGS) entry which is preliminary data.</text>
</comment>
<dbReference type="Pfam" id="PF00057">
    <property type="entry name" value="Ldl_recept_a"/>
    <property type="match status" value="1"/>
</dbReference>
<dbReference type="SMART" id="SM00192">
    <property type="entry name" value="LDLa"/>
    <property type="match status" value="1"/>
</dbReference>
<accession>A0A8S4PDE7</accession>
<dbReference type="EMBL" id="CAIIXF020000008">
    <property type="protein sequence ID" value="CAH1792109.1"/>
    <property type="molecule type" value="Genomic_DNA"/>
</dbReference>
<organism evidence="5 6">
    <name type="scientific">Owenia fusiformis</name>
    <name type="common">Polychaete worm</name>
    <dbReference type="NCBI Taxonomy" id="6347"/>
    <lineage>
        <taxon>Eukaryota</taxon>
        <taxon>Metazoa</taxon>
        <taxon>Spiralia</taxon>
        <taxon>Lophotrochozoa</taxon>
        <taxon>Annelida</taxon>
        <taxon>Polychaeta</taxon>
        <taxon>Sedentaria</taxon>
        <taxon>Canalipalpata</taxon>
        <taxon>Sabellida</taxon>
        <taxon>Oweniida</taxon>
        <taxon>Oweniidae</taxon>
        <taxon>Owenia</taxon>
    </lineage>
</organism>
<dbReference type="CDD" id="cd00112">
    <property type="entry name" value="LDLa"/>
    <property type="match status" value="1"/>
</dbReference>
<dbReference type="InterPro" id="IPR036055">
    <property type="entry name" value="LDL_receptor-like_sf"/>
</dbReference>
<dbReference type="SUPFAM" id="SSF57424">
    <property type="entry name" value="LDL receptor-like module"/>
    <property type="match status" value="1"/>
</dbReference>
<evidence type="ECO:0000256" key="2">
    <source>
        <dbReference type="PROSITE-ProRule" id="PRU00124"/>
    </source>
</evidence>
<proteinExistence type="predicted"/>
<sequence>MSLGIVQRAANPTQADEGYNYQTGRGLLNSAYKKCPPVDDPLKDKLCPDGVTCVRGKGLCPGSMCNFKRYDFYCERSHQCVKTSEVCDGWNDCQYWEDEEKCRYPAIKQQNRDYEDSNTQSSHKNNNNNQDSSGSTRPSIKSEYAALAALLLVVALIVYTVCRYKFDPRMRREFRTAWNKSFPGCPIKTDLPVDNETTNDNSDFDSTTSDERDMPARSSSYRTAAVAYNHHPPSAHIVDVHQATIETNGTEPISKAQNDSPTLDQSTEQNQTQSITQNTSSLTDTESIHDNGTSSDANEMPIPVNNTGDRMAPPILDLNASGVEDLPPSYDAVVSNPNTYHVRGVGTMYADTQMRVEK</sequence>
<evidence type="ECO:0000313" key="5">
    <source>
        <dbReference type="EMBL" id="CAH1792109.1"/>
    </source>
</evidence>
<comment type="caution">
    <text evidence="2">Lacks conserved residue(s) required for the propagation of feature annotation.</text>
</comment>
<keyword evidence="6" id="KW-1185">Reference proteome</keyword>
<name>A0A8S4PDE7_OWEFU</name>
<evidence type="ECO:0000256" key="1">
    <source>
        <dbReference type="ARBA" id="ARBA00023157"/>
    </source>
</evidence>
<feature type="transmembrane region" description="Helical" evidence="4">
    <location>
        <begin position="144"/>
        <end position="162"/>
    </location>
</feature>